<dbReference type="PANTHER" id="PTHR33371:SF4">
    <property type="entry name" value="INTERMEMBRANE PHOSPHOLIPID TRANSPORT SYSTEM BINDING PROTEIN MLAD"/>
    <property type="match status" value="1"/>
</dbReference>
<reference evidence="19 25" key="6">
    <citation type="submission" date="2019-07" db="EMBL/GenBank/DDBJ databases">
        <title>Genome sequencing of Parabacteroides distasonis iSURF_7.</title>
        <authorList>
            <person name="Degefu H.N."/>
            <person name="Ruoff K.L."/>
            <person name="Price C.E."/>
            <person name="Valls R.A."/>
            <person name="O'Toole G.A."/>
        </authorList>
    </citation>
    <scope>NUCLEOTIDE SEQUENCE [LARGE SCALE GENOMIC DNA]</scope>
    <source>
        <strain evidence="19 25">CFPLTA003_1B</strain>
    </source>
</reference>
<evidence type="ECO:0000313" key="21">
    <source>
        <dbReference type="Proteomes" id="UP000095455"/>
    </source>
</evidence>
<evidence type="ECO:0000256" key="1">
    <source>
        <dbReference type="SAM" id="Phobius"/>
    </source>
</evidence>
<dbReference type="EMBL" id="CZBM01000017">
    <property type="protein sequence ID" value="CUQ50105.1"/>
    <property type="molecule type" value="Genomic_DNA"/>
</dbReference>
<dbReference type="EMBL" id="NFJX01000036">
    <property type="protein sequence ID" value="OUP13759.1"/>
    <property type="molecule type" value="Genomic_DNA"/>
</dbReference>
<dbReference type="GeneID" id="93524146"/>
<reference evidence="20 21" key="1">
    <citation type="submission" date="2015-09" db="EMBL/GenBank/DDBJ databases">
        <authorList>
            <consortium name="Pathogen Informatics"/>
        </authorList>
    </citation>
    <scope>NUCLEOTIDE SEQUENCE [LARGE SCALE GENOMIC DNA]</scope>
    <source>
        <strain evidence="4 21">2789STDY5608822</strain>
        <strain evidence="3 22">2789STDY5608872</strain>
        <strain evidence="5 20">2789STDY5834948</strain>
    </source>
</reference>
<dbReference type="OrthoDB" id="9769132at2"/>
<keyword evidence="1" id="KW-0812">Transmembrane</keyword>
<evidence type="ECO:0000313" key="18">
    <source>
        <dbReference type="EMBL" id="RHD71461.1"/>
    </source>
</evidence>
<evidence type="ECO:0000313" key="11">
    <source>
        <dbReference type="EMBL" id="MRY95272.1"/>
    </source>
</evidence>
<evidence type="ECO:0000313" key="16">
    <source>
        <dbReference type="EMBL" id="OUP13759.1"/>
    </source>
</evidence>
<evidence type="ECO:0000313" key="33">
    <source>
        <dbReference type="Proteomes" id="UP000501982"/>
    </source>
</evidence>
<evidence type="ECO:0000313" key="15">
    <source>
        <dbReference type="EMBL" id="MSB75878.1"/>
    </source>
</evidence>
<dbReference type="EMBL" id="JAJCNI010000014">
    <property type="protein sequence ID" value="MCB6518597.1"/>
    <property type="molecule type" value="Genomic_DNA"/>
</dbReference>
<dbReference type="Proteomes" id="UP000450599">
    <property type="component" value="Unassembled WGS sequence"/>
</dbReference>
<dbReference type="Proteomes" id="UP000441609">
    <property type="component" value="Unassembled WGS sequence"/>
</dbReference>
<evidence type="ECO:0000313" key="6">
    <source>
        <dbReference type="EMBL" id="MCB6518597.1"/>
    </source>
</evidence>
<dbReference type="Proteomes" id="UP000284660">
    <property type="component" value="Unassembled WGS sequence"/>
</dbReference>
<dbReference type="PANTHER" id="PTHR33371">
    <property type="entry name" value="INTERMEMBRANE PHOSPHOLIPID TRANSPORT SYSTEM BINDING PROTEIN MLAD-RELATED"/>
    <property type="match status" value="1"/>
</dbReference>
<reference evidence="23" key="2">
    <citation type="submission" date="2017-04" db="EMBL/GenBank/DDBJ databases">
        <title>Function of individual gut microbiota members based on whole genome sequencing of pure cultures obtained from chicken caecum.</title>
        <authorList>
            <person name="Medvecky M."/>
            <person name="Cejkova D."/>
            <person name="Polansky O."/>
            <person name="Karasova D."/>
            <person name="Kubasova T."/>
            <person name="Cizek A."/>
            <person name="Rychlik I."/>
        </authorList>
    </citation>
    <scope>NUCLEOTIDE SEQUENCE [LARGE SCALE GENOMIC DNA]</scope>
    <source>
        <strain evidence="23">An199</strain>
    </source>
</reference>
<dbReference type="AlphaFoldDB" id="A0A173Z2D4"/>
<dbReference type="EMBL" id="WKMW01000015">
    <property type="protein sequence ID" value="MRY85560.1"/>
    <property type="molecule type" value="Genomic_DNA"/>
</dbReference>
<sequence>MKSVFTKEAKIGLVTIVSLALLYLGINYLKGINLFQPVNHYYVSFSNVKGVTISSPVFVDGFKVGLVRDIIYDYDTTGKIIVEVSLEDKMRLNKGSYIAVVNTFLSGAELHIHLNTYVDDFLKPGSTLEGRMEEDMMQSVQEKILPSVENLLPKIDTILGSLQTLIAHPALAQSLNHIEKTTSNLEVSTRQLNQMLSKDVPGIVNNLKTMTDNFSEVSANLKELDLATTVNSINATLANLKLTTDKLNSTDNSIGLLLNDKGLYDNLNSTMDNASKLLLDLRENPKRYVHFSVF</sequence>
<reference evidence="16" key="3">
    <citation type="journal article" date="2018" name="BMC Genomics">
        <title>Whole genome sequencing and function prediction of 133 gut anaerobes isolated from chicken caecum in pure cultures.</title>
        <authorList>
            <person name="Medvecky M."/>
            <person name="Cejkova D."/>
            <person name="Polansky O."/>
            <person name="Karasova D."/>
            <person name="Kubasova T."/>
            <person name="Cizek A."/>
            <person name="Rychlik I."/>
        </authorList>
    </citation>
    <scope>NUCLEOTIDE SEQUENCE</scope>
    <source>
        <strain evidence="16">An199</strain>
    </source>
</reference>
<dbReference type="Proteomes" id="UP000095332">
    <property type="component" value="Unassembled WGS sequence"/>
</dbReference>
<feature type="domain" description="Mce/MlaD" evidence="2">
    <location>
        <begin position="39"/>
        <end position="109"/>
    </location>
</feature>
<dbReference type="Proteomes" id="UP000432516">
    <property type="component" value="Unassembled WGS sequence"/>
</dbReference>
<evidence type="ECO:0000313" key="27">
    <source>
        <dbReference type="Proteomes" id="UP000441358"/>
    </source>
</evidence>
<dbReference type="Proteomes" id="UP000095455">
    <property type="component" value="Unassembled WGS sequence"/>
</dbReference>
<reference evidence="18 24" key="4">
    <citation type="submission" date="2018-08" db="EMBL/GenBank/DDBJ databases">
        <title>A genome reference for cultivated species of the human gut microbiota.</title>
        <authorList>
            <person name="Zou Y."/>
            <person name="Xue W."/>
            <person name="Luo G."/>
        </authorList>
    </citation>
    <scope>NUCLEOTIDE SEQUENCE [LARGE SCALE GENOMIC DNA]</scope>
    <source>
        <strain evidence="18 24">AM30-4</strain>
    </source>
</reference>
<evidence type="ECO:0000313" key="25">
    <source>
        <dbReference type="Proteomes" id="UP000315827"/>
    </source>
</evidence>
<organism evidence="12 32">
    <name type="scientific">Parabacteroides distasonis</name>
    <dbReference type="NCBI Taxonomy" id="823"/>
    <lineage>
        <taxon>Bacteria</taxon>
        <taxon>Pseudomonadati</taxon>
        <taxon>Bacteroidota</taxon>
        <taxon>Bacteroidia</taxon>
        <taxon>Bacteroidales</taxon>
        <taxon>Tannerellaceae</taxon>
        <taxon>Parabacteroides</taxon>
    </lineage>
</organism>
<proteinExistence type="predicted"/>
<keyword evidence="1" id="KW-1133">Transmembrane helix</keyword>
<dbReference type="EMBL" id="VOHW01000012">
    <property type="protein sequence ID" value="TWV59744.1"/>
    <property type="molecule type" value="Genomic_DNA"/>
</dbReference>
<dbReference type="EMBL" id="CP051672">
    <property type="protein sequence ID" value="QJE28744.1"/>
    <property type="molecule type" value="Genomic_DNA"/>
</dbReference>
<evidence type="ECO:0000313" key="28">
    <source>
        <dbReference type="Proteomes" id="UP000441609"/>
    </source>
</evidence>
<dbReference type="Proteomes" id="UP000461276">
    <property type="component" value="Unassembled WGS sequence"/>
</dbReference>
<dbReference type="Proteomes" id="UP000095591">
    <property type="component" value="Unassembled WGS sequence"/>
</dbReference>
<reference evidence="17 33" key="7">
    <citation type="submission" date="2020-04" db="EMBL/GenBank/DDBJ databases">
        <title>Complete Genomes and Methylome analysis of CBBP consortium that reverse antibiotic-induced susceptibility to vancomycin-resistant Enterococcus faecium infection.</title>
        <authorList>
            <person name="Fomenkov A."/>
            <person name="Zhang Z."/>
            <person name="Pamer E."/>
            <person name="Roberts R.J."/>
        </authorList>
    </citation>
    <scope>NUCLEOTIDE SEQUENCE [LARGE SCALE GENOMIC DNA]</scope>
    <source>
        <strain evidence="33">CBBP</strain>
        <strain evidence="17">CBBP-1</strain>
    </source>
</reference>
<dbReference type="OMA" id="WGYSFLK"/>
<evidence type="ECO:0000313" key="4">
    <source>
        <dbReference type="EMBL" id="CUN70581.1"/>
    </source>
</evidence>
<evidence type="ECO:0000313" key="24">
    <source>
        <dbReference type="Proteomes" id="UP000284660"/>
    </source>
</evidence>
<dbReference type="Proteomes" id="UP000195950">
    <property type="component" value="Unassembled WGS sequence"/>
</dbReference>
<dbReference type="EMBL" id="JAQMPX010000006">
    <property type="protein sequence ID" value="MDB9137188.1"/>
    <property type="molecule type" value="Genomic_DNA"/>
</dbReference>
<evidence type="ECO:0000313" key="9">
    <source>
        <dbReference type="EMBL" id="MRY59019.1"/>
    </source>
</evidence>
<dbReference type="EMBL" id="CYYK01000002">
    <property type="protein sequence ID" value="CUN70581.1"/>
    <property type="molecule type" value="Genomic_DNA"/>
</dbReference>
<dbReference type="Proteomes" id="UP000501982">
    <property type="component" value="Chromosome"/>
</dbReference>
<evidence type="ECO:0000313" key="32">
    <source>
        <dbReference type="Proteomes" id="UP000471216"/>
    </source>
</evidence>
<reference evidence="6" key="8">
    <citation type="submission" date="2021-10" db="EMBL/GenBank/DDBJ databases">
        <title>Collection of gut derived symbiotic bacterial strains cultured from healthy donors.</title>
        <authorList>
            <person name="Lin H."/>
            <person name="Littmann E."/>
            <person name="Kohout C."/>
            <person name="Pamer E.G."/>
        </authorList>
    </citation>
    <scope>NUCLEOTIDE SEQUENCE</scope>
    <source>
        <strain evidence="6">DFI.2.94</strain>
    </source>
</reference>
<evidence type="ECO:0000313" key="14">
    <source>
        <dbReference type="EMBL" id="MRZ56389.1"/>
    </source>
</evidence>
<protein>
    <submittedName>
        <fullName evidence="3 12">MCE family protein</fullName>
    </submittedName>
    <submittedName>
        <fullName evidence="6">MlaD family protein</fullName>
    </submittedName>
</protein>
<feature type="transmembrane region" description="Helical" evidence="1">
    <location>
        <begin position="12"/>
        <end position="29"/>
    </location>
</feature>
<dbReference type="Proteomes" id="UP000441358">
    <property type="component" value="Unassembled WGS sequence"/>
</dbReference>
<evidence type="ECO:0000313" key="23">
    <source>
        <dbReference type="Proteomes" id="UP000195950"/>
    </source>
</evidence>
<dbReference type="EMBL" id="QSJN01000017">
    <property type="protein sequence ID" value="RHD71461.1"/>
    <property type="molecule type" value="Genomic_DNA"/>
</dbReference>
<dbReference type="Proteomes" id="UP001210126">
    <property type="component" value="Unassembled WGS sequence"/>
</dbReference>
<dbReference type="EMBL" id="JAQMPJ010000013">
    <property type="protein sequence ID" value="MDB9006177.1"/>
    <property type="molecule type" value="Genomic_DNA"/>
</dbReference>
<evidence type="ECO:0000313" key="3">
    <source>
        <dbReference type="EMBL" id="CUN32668.1"/>
    </source>
</evidence>
<dbReference type="EMBL" id="WKMO01000037">
    <property type="protein sequence ID" value="MSB75878.1"/>
    <property type="molecule type" value="Genomic_DNA"/>
</dbReference>
<evidence type="ECO:0000313" key="29">
    <source>
        <dbReference type="Proteomes" id="UP000450599"/>
    </source>
</evidence>
<dbReference type="EMBL" id="WKNE01000015">
    <property type="protein sequence ID" value="MRZ56389.1"/>
    <property type="molecule type" value="Genomic_DNA"/>
</dbReference>
<evidence type="ECO:0000313" key="8">
    <source>
        <dbReference type="EMBL" id="MDB9137188.1"/>
    </source>
</evidence>
<dbReference type="Proteomes" id="UP001198806">
    <property type="component" value="Unassembled WGS sequence"/>
</dbReference>
<evidence type="ECO:0000313" key="17">
    <source>
        <dbReference type="EMBL" id="QJE28744.1"/>
    </source>
</evidence>
<dbReference type="Proteomes" id="UP000471216">
    <property type="component" value="Unassembled WGS sequence"/>
</dbReference>
<evidence type="ECO:0000313" key="12">
    <source>
        <dbReference type="EMBL" id="MRZ07673.1"/>
    </source>
</evidence>
<dbReference type="EMBL" id="WKLT01000012">
    <property type="protein sequence ID" value="MRY59019.1"/>
    <property type="molecule type" value="Genomic_DNA"/>
</dbReference>
<evidence type="ECO:0000313" key="13">
    <source>
        <dbReference type="EMBL" id="MRZ51651.1"/>
    </source>
</evidence>
<evidence type="ECO:0000313" key="19">
    <source>
        <dbReference type="EMBL" id="TWV59744.1"/>
    </source>
</evidence>
<dbReference type="InterPro" id="IPR052336">
    <property type="entry name" value="MlaD_Phospholipid_Transporter"/>
</dbReference>
<evidence type="ECO:0000313" key="10">
    <source>
        <dbReference type="EMBL" id="MRY85560.1"/>
    </source>
</evidence>
<evidence type="ECO:0000259" key="2">
    <source>
        <dbReference type="Pfam" id="PF02470"/>
    </source>
</evidence>
<evidence type="ECO:0000313" key="31">
    <source>
        <dbReference type="Proteomes" id="UP000463337"/>
    </source>
</evidence>
<dbReference type="Proteomes" id="UP000315827">
    <property type="component" value="Unassembled WGS sequence"/>
</dbReference>
<dbReference type="Pfam" id="PF02470">
    <property type="entry name" value="MlaD"/>
    <property type="match status" value="1"/>
</dbReference>
<dbReference type="EMBL" id="WKMX01000015">
    <property type="protein sequence ID" value="MRZ07673.1"/>
    <property type="molecule type" value="Genomic_DNA"/>
</dbReference>
<dbReference type="EMBL" id="WKMY01000017">
    <property type="protein sequence ID" value="MRY95272.1"/>
    <property type="molecule type" value="Genomic_DNA"/>
</dbReference>
<reference evidence="26 27" key="5">
    <citation type="journal article" date="2019" name="Nat. Med.">
        <title>A library of human gut bacterial isolates paired with longitudinal multiomics data enables mechanistic microbiome research.</title>
        <authorList>
            <person name="Poyet M."/>
            <person name="Groussin M."/>
            <person name="Gibbons S.M."/>
            <person name="Avila-Pacheco J."/>
            <person name="Jiang X."/>
            <person name="Kearney S.M."/>
            <person name="Perrotta A.R."/>
            <person name="Berdy B."/>
            <person name="Zhao S."/>
            <person name="Lieberman T.D."/>
            <person name="Swanson P.K."/>
            <person name="Smith M."/>
            <person name="Roesemann S."/>
            <person name="Alexander J.E."/>
            <person name="Rich S.A."/>
            <person name="Livny J."/>
            <person name="Vlamakis H."/>
            <person name="Clish C."/>
            <person name="Bullock K."/>
            <person name="Deik A."/>
            <person name="Scott J."/>
            <person name="Pierce K.A."/>
            <person name="Xavier R.J."/>
            <person name="Alm E.J."/>
        </authorList>
    </citation>
    <scope>NUCLEOTIDE SEQUENCE [LARGE SCALE GENOMIC DNA]</scope>
    <source>
        <strain evidence="12 32">BIOML-A10</strain>
        <strain evidence="10 29">BIOML-A11</strain>
        <strain evidence="14 26">BIOML-A2</strain>
        <strain evidence="15 28">BIOML-A20</strain>
        <strain evidence="13 27">BIOML-A32</strain>
        <strain evidence="9 31">BIOML-A41</strain>
        <strain evidence="11 30">BIOML-A9</strain>
    </source>
</reference>
<evidence type="ECO:0000313" key="26">
    <source>
        <dbReference type="Proteomes" id="UP000432516"/>
    </source>
</evidence>
<accession>A0A173Z2D4</accession>
<dbReference type="EMBL" id="WKMC01000012">
    <property type="protein sequence ID" value="MRZ51651.1"/>
    <property type="molecule type" value="Genomic_DNA"/>
</dbReference>
<dbReference type="InterPro" id="IPR003399">
    <property type="entry name" value="Mce/MlaD"/>
</dbReference>
<evidence type="ECO:0000313" key="5">
    <source>
        <dbReference type="EMBL" id="CUQ50105.1"/>
    </source>
</evidence>
<evidence type="ECO:0000313" key="7">
    <source>
        <dbReference type="EMBL" id="MDB9006177.1"/>
    </source>
</evidence>
<evidence type="ECO:0000313" key="22">
    <source>
        <dbReference type="Proteomes" id="UP000095591"/>
    </source>
</evidence>
<evidence type="ECO:0000313" key="20">
    <source>
        <dbReference type="Proteomes" id="UP000095332"/>
    </source>
</evidence>
<dbReference type="EMBL" id="CYXP01000012">
    <property type="protein sequence ID" value="CUN32668.1"/>
    <property type="molecule type" value="Genomic_DNA"/>
</dbReference>
<dbReference type="Proteomes" id="UP000463337">
    <property type="component" value="Unassembled WGS sequence"/>
</dbReference>
<evidence type="ECO:0000313" key="30">
    <source>
        <dbReference type="Proteomes" id="UP000461276"/>
    </source>
</evidence>
<name>A0A173Z2D4_PARDI</name>
<gene>
    <name evidence="16" type="ORF">B5F32_20795</name>
    <name evidence="18" type="ORF">DW782_19385</name>
    <name evidence="4" type="ORF">ERS852380_00888</name>
    <name evidence="3" type="ORF">ERS852429_04105</name>
    <name evidence="5" type="ORF">ERS852560_03482</name>
    <name evidence="19" type="ORF">FSA05_16735</name>
    <name evidence="12" type="ORF">GKD54_15955</name>
    <name evidence="10" type="ORF">GKD58_15060</name>
    <name evidence="9" type="ORF">GKD59_14115</name>
    <name evidence="13" type="ORF">GKD66_15730</name>
    <name evidence="11" type="ORF">GKD67_18950</name>
    <name evidence="14" type="ORF">GKD68_16910</name>
    <name evidence="15" type="ORF">GKD70_21700</name>
    <name evidence="17" type="ORF">HHO38_10560</name>
    <name evidence="6" type="ORF">LI194_12405</name>
    <name evidence="7" type="ORF">PN599_14340</name>
    <name evidence="8" type="ORF">PN612_01535</name>
</gene>
<reference evidence="7" key="9">
    <citation type="submission" date="2023-01" db="EMBL/GenBank/DDBJ databases">
        <title>Human gut microbiome strain richness.</title>
        <authorList>
            <person name="Chen-Liaw A."/>
        </authorList>
    </citation>
    <scope>NUCLEOTIDE SEQUENCE</scope>
    <source>
        <strain evidence="8">D35st1_E5_D35t1_190705</strain>
        <strain evidence="7">RTP21484st1_E5_RTP21484_190118</strain>
    </source>
</reference>
<dbReference type="RefSeq" id="WP_005855082.1">
    <property type="nucleotide sequence ID" value="NZ_AP019729.1"/>
</dbReference>
<keyword evidence="1" id="KW-0472">Membrane</keyword>
<dbReference type="Proteomes" id="UP001211522">
    <property type="component" value="Unassembled WGS sequence"/>
</dbReference>